<comment type="caution">
    <text evidence="1">The sequence shown here is derived from an EMBL/GenBank/DDBJ whole genome shotgun (WGS) entry which is preliminary data.</text>
</comment>
<organism evidence="1 2">
    <name type="scientific">Smallanthus sonchifolius</name>
    <dbReference type="NCBI Taxonomy" id="185202"/>
    <lineage>
        <taxon>Eukaryota</taxon>
        <taxon>Viridiplantae</taxon>
        <taxon>Streptophyta</taxon>
        <taxon>Embryophyta</taxon>
        <taxon>Tracheophyta</taxon>
        <taxon>Spermatophyta</taxon>
        <taxon>Magnoliopsida</taxon>
        <taxon>eudicotyledons</taxon>
        <taxon>Gunneridae</taxon>
        <taxon>Pentapetalae</taxon>
        <taxon>asterids</taxon>
        <taxon>campanulids</taxon>
        <taxon>Asterales</taxon>
        <taxon>Asteraceae</taxon>
        <taxon>Asteroideae</taxon>
        <taxon>Heliantheae alliance</taxon>
        <taxon>Millerieae</taxon>
        <taxon>Smallanthus</taxon>
    </lineage>
</organism>
<evidence type="ECO:0000313" key="2">
    <source>
        <dbReference type="Proteomes" id="UP001056120"/>
    </source>
</evidence>
<dbReference type="Proteomes" id="UP001056120">
    <property type="component" value="Linkage Group LG20"/>
</dbReference>
<reference evidence="1 2" key="2">
    <citation type="journal article" date="2022" name="Mol. Ecol. Resour.">
        <title>The genomes of chicory, endive, great burdock and yacon provide insights into Asteraceae paleo-polyploidization history and plant inulin production.</title>
        <authorList>
            <person name="Fan W."/>
            <person name="Wang S."/>
            <person name="Wang H."/>
            <person name="Wang A."/>
            <person name="Jiang F."/>
            <person name="Liu H."/>
            <person name="Zhao H."/>
            <person name="Xu D."/>
            <person name="Zhang Y."/>
        </authorList>
    </citation>
    <scope>NUCLEOTIDE SEQUENCE [LARGE SCALE GENOMIC DNA]</scope>
    <source>
        <strain evidence="2">cv. Yunnan</strain>
        <tissue evidence="1">Leaves</tissue>
    </source>
</reference>
<accession>A0ACB9D9H6</accession>
<protein>
    <submittedName>
        <fullName evidence="1">Uncharacterized protein</fullName>
    </submittedName>
</protein>
<reference evidence="2" key="1">
    <citation type="journal article" date="2022" name="Mol. Ecol. Resour.">
        <title>The genomes of chicory, endive, great burdock and yacon provide insights into Asteraceae palaeo-polyploidization history and plant inulin production.</title>
        <authorList>
            <person name="Fan W."/>
            <person name="Wang S."/>
            <person name="Wang H."/>
            <person name="Wang A."/>
            <person name="Jiang F."/>
            <person name="Liu H."/>
            <person name="Zhao H."/>
            <person name="Xu D."/>
            <person name="Zhang Y."/>
        </authorList>
    </citation>
    <scope>NUCLEOTIDE SEQUENCE [LARGE SCALE GENOMIC DNA]</scope>
    <source>
        <strain evidence="2">cv. Yunnan</strain>
    </source>
</reference>
<keyword evidence="2" id="KW-1185">Reference proteome</keyword>
<proteinExistence type="predicted"/>
<gene>
    <name evidence="1" type="ORF">L1987_60729</name>
</gene>
<sequence length="123" mass="12986">MSLTIVCRFAGGWDTIGADVDGVHGGGATGRPEAPEEAESHSKQKCVVEMAIADLWASYSVSPLLSFLFFYPSSALSSGSSGSLLLTCICPCCLCVTVLVEIAIELIKAPIHVMSWFTSKIPC</sequence>
<dbReference type="EMBL" id="CM042037">
    <property type="protein sequence ID" value="KAI3743028.1"/>
    <property type="molecule type" value="Genomic_DNA"/>
</dbReference>
<evidence type="ECO:0000313" key="1">
    <source>
        <dbReference type="EMBL" id="KAI3743028.1"/>
    </source>
</evidence>
<name>A0ACB9D9H6_9ASTR</name>